<reference evidence="3 4" key="1">
    <citation type="submission" date="2018-11" db="EMBL/GenBank/DDBJ databases">
        <title>Genome sequence of Apiotrichum porosum DSM 27194.</title>
        <authorList>
            <person name="Aliyu H."/>
            <person name="Gorte O."/>
            <person name="Ochsenreither K."/>
        </authorList>
    </citation>
    <scope>NUCLEOTIDE SEQUENCE [LARGE SCALE GENOMIC DNA]</scope>
    <source>
        <strain evidence="3 4">DSM 27194</strain>
    </source>
</reference>
<protein>
    <submittedName>
        <fullName evidence="3">Uncharacterized protein</fullName>
    </submittedName>
</protein>
<evidence type="ECO:0000256" key="2">
    <source>
        <dbReference type="RuleBase" id="RU003707"/>
    </source>
</evidence>
<evidence type="ECO:0000313" key="4">
    <source>
        <dbReference type="Proteomes" id="UP000279236"/>
    </source>
</evidence>
<dbReference type="InterPro" id="IPR029045">
    <property type="entry name" value="ClpP/crotonase-like_dom_sf"/>
</dbReference>
<dbReference type="Pfam" id="PF00378">
    <property type="entry name" value="ECH_1"/>
    <property type="match status" value="1"/>
</dbReference>
<dbReference type="RefSeq" id="XP_028472025.1">
    <property type="nucleotide sequence ID" value="XM_028620809.1"/>
</dbReference>
<dbReference type="EMBL" id="RSCE01000020">
    <property type="protein sequence ID" value="RSH76878.1"/>
    <property type="molecule type" value="Genomic_DNA"/>
</dbReference>
<organism evidence="3 4">
    <name type="scientific">Apiotrichum porosum</name>
    <dbReference type="NCBI Taxonomy" id="105984"/>
    <lineage>
        <taxon>Eukaryota</taxon>
        <taxon>Fungi</taxon>
        <taxon>Dikarya</taxon>
        <taxon>Basidiomycota</taxon>
        <taxon>Agaricomycotina</taxon>
        <taxon>Tremellomycetes</taxon>
        <taxon>Trichosporonales</taxon>
        <taxon>Trichosporonaceae</taxon>
        <taxon>Apiotrichum</taxon>
    </lineage>
</organism>
<evidence type="ECO:0000256" key="1">
    <source>
        <dbReference type="ARBA" id="ARBA00005254"/>
    </source>
</evidence>
<dbReference type="PANTHER" id="PTHR11941">
    <property type="entry name" value="ENOYL-COA HYDRATASE-RELATED"/>
    <property type="match status" value="1"/>
</dbReference>
<accession>A0A427XDH3</accession>
<dbReference type="InterPro" id="IPR018376">
    <property type="entry name" value="Enoyl-CoA_hyd/isom_CS"/>
</dbReference>
<dbReference type="CDD" id="cd06558">
    <property type="entry name" value="crotonase-like"/>
    <property type="match status" value="1"/>
</dbReference>
<name>A0A427XDH3_9TREE</name>
<dbReference type="GeneID" id="39589823"/>
<dbReference type="InterPro" id="IPR001753">
    <property type="entry name" value="Enoyl-CoA_hydra/iso"/>
</dbReference>
<dbReference type="GO" id="GO:0006635">
    <property type="term" value="P:fatty acid beta-oxidation"/>
    <property type="evidence" value="ECO:0007669"/>
    <property type="project" value="TreeGrafter"/>
</dbReference>
<proteinExistence type="inferred from homology"/>
<dbReference type="PANTHER" id="PTHR11941:SF75">
    <property type="entry name" value="ENOYL-COA HYDRATASE_ISOMERASE FAMILY PROTEIN"/>
    <property type="match status" value="1"/>
</dbReference>
<dbReference type="GO" id="GO:0004165">
    <property type="term" value="F:delta(3)-delta(2)-enoyl-CoA isomerase activity"/>
    <property type="evidence" value="ECO:0007669"/>
    <property type="project" value="TreeGrafter"/>
</dbReference>
<dbReference type="GO" id="GO:0005777">
    <property type="term" value="C:peroxisome"/>
    <property type="evidence" value="ECO:0007669"/>
    <property type="project" value="TreeGrafter"/>
</dbReference>
<dbReference type="STRING" id="105984.A0A427XDH3"/>
<comment type="similarity">
    <text evidence="1 2">Belongs to the enoyl-CoA hydratase/isomerase family.</text>
</comment>
<sequence>MRPTFLVRNAWNLTRPRGQVWQVALASPPDNRLSPRVFDELADRLDEVEGQWRDENRGKAAEEKVGGALVVTSDIPKFFSNGLSDPELLKNADFVNNVFDRVNYRLLTFPLVTVAAVNGHAFAGGMITALCCDYRLASTARSFWSLNELLIGIPIPGPPAAIMRAKMTPNVLQEAVLGKRWTQADLVSSGIAHEVVDADQILDRAAELGEEVAPKVALGAWGAIKESLYADVGEQMARRRAVHYPDAEDRAFQLRMERKSRE</sequence>
<dbReference type="SUPFAM" id="SSF52096">
    <property type="entry name" value="ClpP/crotonase"/>
    <property type="match status" value="1"/>
</dbReference>
<dbReference type="OrthoDB" id="1696280at2759"/>
<dbReference type="PROSITE" id="PS00166">
    <property type="entry name" value="ENOYL_COA_HYDRATASE"/>
    <property type="match status" value="1"/>
</dbReference>
<comment type="caution">
    <text evidence="3">The sequence shown here is derived from an EMBL/GenBank/DDBJ whole genome shotgun (WGS) entry which is preliminary data.</text>
</comment>
<dbReference type="Proteomes" id="UP000279236">
    <property type="component" value="Unassembled WGS sequence"/>
</dbReference>
<dbReference type="AlphaFoldDB" id="A0A427XDH3"/>
<gene>
    <name evidence="3" type="ORF">EHS24_005280</name>
</gene>
<keyword evidence="4" id="KW-1185">Reference proteome</keyword>
<evidence type="ECO:0000313" key="3">
    <source>
        <dbReference type="EMBL" id="RSH76878.1"/>
    </source>
</evidence>
<dbReference type="Gene3D" id="3.90.226.10">
    <property type="entry name" value="2-enoyl-CoA Hydratase, Chain A, domain 1"/>
    <property type="match status" value="1"/>
</dbReference>